<name>A0A2C9KQ46_BIOGL</name>
<accession>A0A2C9KQ46</accession>
<proteinExistence type="predicted"/>
<dbReference type="EnsemblMetazoa" id="BGLB022262-RA">
    <property type="protein sequence ID" value="BGLB022262-PA"/>
    <property type="gene ID" value="BGLB022262"/>
</dbReference>
<dbReference type="KEGG" id="bgt:106076083"/>
<dbReference type="OrthoDB" id="10297471at2759"/>
<protein>
    <submittedName>
        <fullName evidence="1">Uncharacterized protein</fullName>
    </submittedName>
</protein>
<gene>
    <name evidence="1" type="primary">106076083</name>
</gene>
<dbReference type="AlphaFoldDB" id="A0A2C9KQ46"/>
<sequence length="243" mass="27946">HFSSILLPYNPIKFVLGRPQASFHKINYRVLNDTLVWTNETVKPCHLIEGQLPVQEWNSLRVSNKTHALEDRSCLTLNKGVIVGYDKPVVISAPDYFGFNSFILWPRQQKTESKKNVNATLKTGHKTTAFETPSQAFLQVKKTVYEGYFSAQARLSGNVIFYNGCKYNNDLPISHIVQELKEYISELERMNNVSGVLKAEIDEIRDVQKLKIERDEQDLTVYAAWEMQGKATIAWDSLYVNWL</sequence>
<evidence type="ECO:0000313" key="1">
    <source>
        <dbReference type="EnsemblMetazoa" id="BGLB022262-PA"/>
    </source>
</evidence>
<dbReference type="Proteomes" id="UP000076420">
    <property type="component" value="Unassembled WGS sequence"/>
</dbReference>
<evidence type="ECO:0000313" key="2">
    <source>
        <dbReference type="Proteomes" id="UP000076420"/>
    </source>
</evidence>
<dbReference type="VEuPathDB" id="VectorBase:BGLAX_030469"/>
<reference evidence="1" key="1">
    <citation type="submission" date="2020-05" db="UniProtKB">
        <authorList>
            <consortium name="EnsemblMetazoa"/>
        </authorList>
    </citation>
    <scope>IDENTIFICATION</scope>
    <source>
        <strain evidence="1">BB02</strain>
    </source>
</reference>
<dbReference type="VEuPathDB" id="VectorBase:BGLB022262"/>
<organism evidence="1 2">
    <name type="scientific">Biomphalaria glabrata</name>
    <name type="common">Bloodfluke planorb</name>
    <name type="synonym">Freshwater snail</name>
    <dbReference type="NCBI Taxonomy" id="6526"/>
    <lineage>
        <taxon>Eukaryota</taxon>
        <taxon>Metazoa</taxon>
        <taxon>Spiralia</taxon>
        <taxon>Lophotrochozoa</taxon>
        <taxon>Mollusca</taxon>
        <taxon>Gastropoda</taxon>
        <taxon>Heterobranchia</taxon>
        <taxon>Euthyneura</taxon>
        <taxon>Panpulmonata</taxon>
        <taxon>Hygrophila</taxon>
        <taxon>Lymnaeoidea</taxon>
        <taxon>Planorbidae</taxon>
        <taxon>Biomphalaria</taxon>
    </lineage>
</organism>